<evidence type="ECO:0000256" key="1">
    <source>
        <dbReference type="ARBA" id="ARBA00022729"/>
    </source>
</evidence>
<dbReference type="PANTHER" id="PTHR37981">
    <property type="entry name" value="LIPASE 2"/>
    <property type="match status" value="1"/>
</dbReference>
<reference evidence="5 6" key="1">
    <citation type="submission" date="2024-07" db="EMBL/GenBank/DDBJ databases">
        <title>Section-level genome sequencing and comparative genomics of Aspergillus sections Usti and Cavernicolus.</title>
        <authorList>
            <consortium name="Lawrence Berkeley National Laboratory"/>
            <person name="Nybo J.L."/>
            <person name="Vesth T.C."/>
            <person name="Theobald S."/>
            <person name="Frisvad J.C."/>
            <person name="Larsen T.O."/>
            <person name="Kjaerboelling I."/>
            <person name="Rothschild-Mancinelli K."/>
            <person name="Lyhne E.K."/>
            <person name="Kogle M.E."/>
            <person name="Barry K."/>
            <person name="Clum A."/>
            <person name="Na H."/>
            <person name="Ledsgaard L."/>
            <person name="Lin J."/>
            <person name="Lipzen A."/>
            <person name="Kuo A."/>
            <person name="Riley R."/>
            <person name="Mondo S."/>
            <person name="Labutti K."/>
            <person name="Haridas S."/>
            <person name="Pangalinan J."/>
            <person name="Salamov A.A."/>
            <person name="Simmons B.A."/>
            <person name="Magnuson J.K."/>
            <person name="Chen J."/>
            <person name="Drula E."/>
            <person name="Henrissat B."/>
            <person name="Wiebenga A."/>
            <person name="Lubbers R.J."/>
            <person name="Gomes A.C."/>
            <person name="Makela M.R."/>
            <person name="Stajich J."/>
            <person name="Grigoriev I.V."/>
            <person name="Mortensen U.H."/>
            <person name="De Vries R.P."/>
            <person name="Baker S.E."/>
            <person name="Andersen M.R."/>
        </authorList>
    </citation>
    <scope>NUCLEOTIDE SEQUENCE [LARGE SCALE GENOMIC DNA]</scope>
    <source>
        <strain evidence="5 6">CBS 209.92</strain>
    </source>
</reference>
<gene>
    <name evidence="5" type="ORF">BJX66DRAFT_343212</name>
</gene>
<organism evidence="5 6">
    <name type="scientific">Aspergillus keveii</name>
    <dbReference type="NCBI Taxonomy" id="714993"/>
    <lineage>
        <taxon>Eukaryota</taxon>
        <taxon>Fungi</taxon>
        <taxon>Dikarya</taxon>
        <taxon>Ascomycota</taxon>
        <taxon>Pezizomycotina</taxon>
        <taxon>Eurotiomycetes</taxon>
        <taxon>Eurotiomycetidae</taxon>
        <taxon>Eurotiales</taxon>
        <taxon>Aspergillaceae</taxon>
        <taxon>Aspergillus</taxon>
        <taxon>Aspergillus subgen. Nidulantes</taxon>
    </lineage>
</organism>
<feature type="region of interest" description="Disordered" evidence="2">
    <location>
        <begin position="249"/>
        <end position="276"/>
    </location>
</feature>
<dbReference type="InterPro" id="IPR013830">
    <property type="entry name" value="SGNH_hydro"/>
</dbReference>
<dbReference type="Gene3D" id="2.130.10.130">
    <property type="entry name" value="Integrin alpha, N-terminal"/>
    <property type="match status" value="2"/>
</dbReference>
<evidence type="ECO:0000256" key="2">
    <source>
        <dbReference type="SAM" id="MobiDB-lite"/>
    </source>
</evidence>
<dbReference type="SUPFAM" id="SSF69318">
    <property type="entry name" value="Integrin alpha N-terminal domain"/>
    <property type="match status" value="2"/>
</dbReference>
<dbReference type="InterPro" id="IPR037460">
    <property type="entry name" value="SEST-like"/>
</dbReference>
<feature type="domain" description="SGNH hydrolase-type esterase" evidence="4">
    <location>
        <begin position="54"/>
        <end position="211"/>
    </location>
</feature>
<dbReference type="EMBL" id="JBFTWV010000148">
    <property type="protein sequence ID" value="KAL2785319.1"/>
    <property type="molecule type" value="Genomic_DNA"/>
</dbReference>
<protein>
    <submittedName>
        <fullName evidence="5">SGNH hydrolase-type esterase domain-containing protein</fullName>
    </submittedName>
</protein>
<evidence type="ECO:0000313" key="5">
    <source>
        <dbReference type="EMBL" id="KAL2785319.1"/>
    </source>
</evidence>
<accession>A0ABR4FPW7</accession>
<dbReference type="PANTHER" id="PTHR37981:SF1">
    <property type="entry name" value="SGNH HYDROLASE-TYPE ESTERASE DOMAIN-CONTAINING PROTEIN"/>
    <property type="match status" value="1"/>
</dbReference>
<name>A0ABR4FPW7_9EURO</name>
<feature type="signal peptide" evidence="3">
    <location>
        <begin position="1"/>
        <end position="20"/>
    </location>
</feature>
<dbReference type="InterPro" id="IPR013517">
    <property type="entry name" value="FG-GAP"/>
</dbReference>
<dbReference type="GO" id="GO:0016787">
    <property type="term" value="F:hydrolase activity"/>
    <property type="evidence" value="ECO:0007669"/>
    <property type="project" value="UniProtKB-KW"/>
</dbReference>
<dbReference type="Pfam" id="PF13472">
    <property type="entry name" value="Lipase_GDSL_2"/>
    <property type="match status" value="1"/>
</dbReference>
<dbReference type="InterPro" id="IPR036514">
    <property type="entry name" value="SGNH_hydro_sf"/>
</dbReference>
<proteinExistence type="predicted"/>
<dbReference type="Pfam" id="PF13517">
    <property type="entry name" value="FG-GAP_3"/>
    <property type="match status" value="2"/>
</dbReference>
<evidence type="ECO:0000313" key="6">
    <source>
        <dbReference type="Proteomes" id="UP001610563"/>
    </source>
</evidence>
<keyword evidence="5" id="KW-0378">Hydrolase</keyword>
<dbReference type="SUPFAM" id="SSF52266">
    <property type="entry name" value="SGNH hydrolase"/>
    <property type="match status" value="2"/>
</dbReference>
<evidence type="ECO:0000256" key="3">
    <source>
        <dbReference type="SAM" id="SignalP"/>
    </source>
</evidence>
<feature type="chain" id="PRO_5046145930" evidence="3">
    <location>
        <begin position="21"/>
        <end position="1214"/>
    </location>
</feature>
<keyword evidence="6" id="KW-1185">Reference proteome</keyword>
<comment type="caution">
    <text evidence="5">The sequence shown here is derived from an EMBL/GenBank/DDBJ whole genome shotgun (WGS) entry which is preliminary data.</text>
</comment>
<dbReference type="CDD" id="cd01823">
    <property type="entry name" value="SEST_like"/>
    <property type="match status" value="1"/>
</dbReference>
<dbReference type="Gene3D" id="3.40.50.1110">
    <property type="entry name" value="SGNH hydrolase"/>
    <property type="match status" value="2"/>
</dbReference>
<keyword evidence="1 3" id="KW-0732">Signal</keyword>
<dbReference type="InterPro" id="IPR028994">
    <property type="entry name" value="Integrin_alpha_N"/>
</dbReference>
<dbReference type="Proteomes" id="UP001610563">
    <property type="component" value="Unassembled WGS sequence"/>
</dbReference>
<sequence length="1214" mass="135648">MQFWVKAYALALLAPQAALAYPTPPEVNVTEELFNFSAYRLQTANLPDLRVLPLGASITYGTGSTHRNGYRQHLWDAMRFAGHEVDMVGSRRIPGTMNDDDNEGWPGHTVSRVNDEVRTQYEVKPNLVLINAGTNDCIQNEQEAVVNAAGTMEKMVRDIFDNIPEVTIVLSGLLPNRARAACTRHLNEQYARIVGMLADAGEKIVFGDTHDQDGFLSVDDLLAGIFWAAVAEANRRELITPPLANNLPGGGAHCDKRPGQYSERVQSQRGSGGDDGLYEHKGVSQGLLWRLPRETGSGDRFDRTYWADLNADGKDELLYYEAPEGLPGYFTVLHFPEEGDPVFGGTINVHDRCKPRGVRWGDVNADGRDDFICIGPEGNMYVSINRGNPNPLSPQVFEYVGTYMTNPQPGRSQTHVRLGDIDGDGRLDYCLIADNGDISCWRNGWINDTPEYWQPLGVVFTGKNMGNIDGVRLVDINGDHRADWLYVHGDGSVETWTSSRGYDKSLRPFWRDSGRTHAGMGEVGARERVLFGRMTHSGRADYLVQQWVEDDARIHLHWWRNDGSGGTQLKADGDFYCDMTGDKMDDYIWVSDTGNYQIFRNIGQLPDWGQEGWVFTQEWDRKRVRIADVDGDGKCDIIYLAENGVVEHWYKTHYENGQWRFEEEFGEIRDLHPCSQRDGVGLFDLAVRFADLNGDGKADRLCIDPDGRTFADLSSPTAYFNMGQVKKPEGKDRANLRFVDVNGDGKADMVWLDKFGGESEVWYNQEQTPAPGTGSSMTWRPGGKAYRQAGRGEATYFAHQNGDGRSDMLDINPYLNVGYTFMSNPCGGGGGDDGLVHDPRLPYPHVRRRPEFFPNFPVFWAMGNSYPAGIGAGAHYRDNGPGQYDLDPGDSCRRNVGAYSHQIWQSDPHLRPNRFAFMSCTSARTWDLLTIGQFADRPAQLQLLRERISPNAYAWGTLSVGGNDAGFGDIAKMCLVAGTEGACNTAMENAWRKVRGGGTEAQEYTAALERIYTEILNTATTRWFTLVVTGYAQFFNAETDECDNETLSIVELGPKLDKNKRRRLNELVIAVNIKIASVVNAVNYRYSDKSVRFMDIDPLFKHRRFCDVDERGNARHWKDDAWFLTIAGSDVSLTVVQNGTASRTDPSSESVVKPVDDYCPDGVDEQSELGQACARARQLQQEDPDSEVVVEPLFLDWARKFCHPTTAGHTVGAP</sequence>
<evidence type="ECO:0000259" key="4">
    <source>
        <dbReference type="Pfam" id="PF13472"/>
    </source>
</evidence>